<evidence type="ECO:0008006" key="4">
    <source>
        <dbReference type="Google" id="ProtNLM"/>
    </source>
</evidence>
<keyword evidence="1" id="KW-0812">Transmembrane</keyword>
<dbReference type="Proteomes" id="UP000649604">
    <property type="component" value="Unassembled WGS sequence"/>
</dbReference>
<evidence type="ECO:0000256" key="1">
    <source>
        <dbReference type="SAM" id="Phobius"/>
    </source>
</evidence>
<keyword evidence="1" id="KW-1133">Transmembrane helix</keyword>
<protein>
    <recommendedName>
        <fullName evidence="4">DUF4350 domain-containing protein</fullName>
    </recommendedName>
</protein>
<sequence>MLLLLPLLMPVSALATTISMEYSLGFSGYFQLETWTPVTVVLENRGRAMRGTLEVLVTSGSEYIGDVHQTTYAMEVDLPYNAQRLCALTIRIASFTHELVIRLRDEEQILLSRSLNLRPHYTTTGFAVVVAENTSPDFLARLPQQLTPVNVRPRFLPDTWYGYQSVRMLITTADMLESLRERQFQALTYWLKQGGFLVISAGINYGALLEQRIQGLFPIQVMGHRQVTALRAFEEFCGYPLTSDDPFLVLQTAIPGSKVLIQDDQLPILTQKRVGRGKLLFLSLDPHLPPFSRWTHRPVFWDQVLAVGPSRDSRSIAVDEEAILKALVAAMPVSFPNVRVVLLFMGVYALLLYLLFRRIARHQEQPWRYGGYHLLIGIVLVSIASYGLFFSPQARRRLTYNSFLHLTVHHGMATGGSIIGLYATTATSYDVSVGAIPSPITHLRPPTSDSLSPNPYVLYETTAGQRVRGSAGQWTQSFFQVSTAQGFPLSGYVYRDEQGVQLVIDNQTPYTLVDCWGYVENRLVFLGDIAPHQSQRKHIASALLEQQPPFDQQAGELIAQQIEIPWGGSFLSSMQKALIEDILDAVREAYHSNDGQIALFGWIPSAMIPVEFSAAAIPGDDLTLVTWELPVVAETPP</sequence>
<proteinExistence type="predicted"/>
<reference evidence="2" key="1">
    <citation type="submission" date="2019-11" db="EMBL/GenBank/DDBJ databases">
        <title>Microbial mats filling the niche in hypersaline microbial mats.</title>
        <authorList>
            <person name="Wong H.L."/>
            <person name="Macleod F.I."/>
            <person name="White R.A. III"/>
            <person name="Burns B.P."/>
        </authorList>
    </citation>
    <scope>NUCLEOTIDE SEQUENCE</scope>
    <source>
        <strain evidence="2">Rbin_158</strain>
    </source>
</reference>
<dbReference type="AlphaFoldDB" id="A0A9D5JUD8"/>
<accession>A0A9D5JUD8</accession>
<keyword evidence="1" id="KW-0472">Membrane</keyword>
<gene>
    <name evidence="2" type="ORF">GF339_06825</name>
</gene>
<organism evidence="2 3">
    <name type="scientific">candidate division KSB3 bacterium</name>
    <dbReference type="NCBI Taxonomy" id="2044937"/>
    <lineage>
        <taxon>Bacteria</taxon>
        <taxon>candidate division KSB3</taxon>
    </lineage>
</organism>
<evidence type="ECO:0000313" key="2">
    <source>
        <dbReference type="EMBL" id="MBD3324280.1"/>
    </source>
</evidence>
<dbReference type="EMBL" id="WJJP01000212">
    <property type="protein sequence ID" value="MBD3324280.1"/>
    <property type="molecule type" value="Genomic_DNA"/>
</dbReference>
<dbReference type="InterPro" id="IPR029062">
    <property type="entry name" value="Class_I_gatase-like"/>
</dbReference>
<name>A0A9D5JUD8_9BACT</name>
<dbReference type="Gene3D" id="3.40.50.880">
    <property type="match status" value="1"/>
</dbReference>
<feature type="transmembrane region" description="Helical" evidence="1">
    <location>
        <begin position="340"/>
        <end position="360"/>
    </location>
</feature>
<evidence type="ECO:0000313" key="3">
    <source>
        <dbReference type="Proteomes" id="UP000649604"/>
    </source>
</evidence>
<comment type="caution">
    <text evidence="2">The sequence shown here is derived from an EMBL/GenBank/DDBJ whole genome shotgun (WGS) entry which is preliminary data.</text>
</comment>
<feature type="transmembrane region" description="Helical" evidence="1">
    <location>
        <begin position="372"/>
        <end position="390"/>
    </location>
</feature>